<dbReference type="Gene3D" id="1.10.1740.10">
    <property type="match status" value="1"/>
</dbReference>
<proteinExistence type="inferred from homology"/>
<dbReference type="InterPro" id="IPR007627">
    <property type="entry name" value="RNA_pol_sigma70_r2"/>
</dbReference>
<keyword evidence="5" id="KW-0804">Transcription</keyword>
<dbReference type="EMBL" id="JAHQCR010000062">
    <property type="protein sequence ID" value="MBU9722808.1"/>
    <property type="molecule type" value="Genomic_DNA"/>
</dbReference>
<evidence type="ECO:0000256" key="2">
    <source>
        <dbReference type="ARBA" id="ARBA00023015"/>
    </source>
</evidence>
<dbReference type="InterPro" id="IPR036388">
    <property type="entry name" value="WH-like_DNA-bd_sf"/>
</dbReference>
<dbReference type="Pfam" id="PF04542">
    <property type="entry name" value="Sigma70_r2"/>
    <property type="match status" value="1"/>
</dbReference>
<evidence type="ECO:0000313" key="8">
    <source>
        <dbReference type="EMBL" id="MBU9722808.1"/>
    </source>
</evidence>
<evidence type="ECO:0000256" key="3">
    <source>
        <dbReference type="ARBA" id="ARBA00023082"/>
    </source>
</evidence>
<dbReference type="RefSeq" id="WP_088073501.1">
    <property type="nucleotide sequence ID" value="NZ_JAHQCR010000062.1"/>
</dbReference>
<reference evidence="8 9" key="1">
    <citation type="submission" date="2021-06" db="EMBL/GenBank/DDBJ databases">
        <title>Bacillus sp. RD4P76, an endophyte from a halophyte.</title>
        <authorList>
            <person name="Sun J.-Q."/>
        </authorList>
    </citation>
    <scope>NUCLEOTIDE SEQUENCE [LARGE SCALE GENOMIC DNA]</scope>
    <source>
        <strain evidence="8 9">JCM 17098</strain>
    </source>
</reference>
<dbReference type="Gene3D" id="1.10.10.10">
    <property type="entry name" value="Winged helix-like DNA-binding domain superfamily/Winged helix DNA-binding domain"/>
    <property type="match status" value="1"/>
</dbReference>
<evidence type="ECO:0000259" key="7">
    <source>
        <dbReference type="Pfam" id="PF08281"/>
    </source>
</evidence>
<feature type="domain" description="RNA polymerase sigma-70 region 2" evidence="6">
    <location>
        <begin position="6"/>
        <end position="71"/>
    </location>
</feature>
<dbReference type="InterPro" id="IPR039425">
    <property type="entry name" value="RNA_pol_sigma-70-like"/>
</dbReference>
<keyword evidence="9" id="KW-1185">Reference proteome</keyword>
<dbReference type="Pfam" id="PF08281">
    <property type="entry name" value="Sigma70_r4_2"/>
    <property type="match status" value="1"/>
</dbReference>
<evidence type="ECO:0000313" key="9">
    <source>
        <dbReference type="Proteomes" id="UP000790580"/>
    </source>
</evidence>
<dbReference type="NCBIfam" id="TIGR02937">
    <property type="entry name" value="sigma70-ECF"/>
    <property type="match status" value="1"/>
</dbReference>
<evidence type="ECO:0000256" key="1">
    <source>
        <dbReference type="ARBA" id="ARBA00010641"/>
    </source>
</evidence>
<name>A0ABS6JWD4_9BACI</name>
<keyword evidence="2" id="KW-0805">Transcription regulation</keyword>
<organism evidence="8 9">
    <name type="scientific">Evansella alkalicola</name>
    <dbReference type="NCBI Taxonomy" id="745819"/>
    <lineage>
        <taxon>Bacteria</taxon>
        <taxon>Bacillati</taxon>
        <taxon>Bacillota</taxon>
        <taxon>Bacilli</taxon>
        <taxon>Bacillales</taxon>
        <taxon>Bacillaceae</taxon>
        <taxon>Evansella</taxon>
    </lineage>
</organism>
<dbReference type="InterPro" id="IPR013325">
    <property type="entry name" value="RNA_pol_sigma_r2"/>
</dbReference>
<evidence type="ECO:0000256" key="4">
    <source>
        <dbReference type="ARBA" id="ARBA00023125"/>
    </source>
</evidence>
<dbReference type="PANTHER" id="PTHR43133">
    <property type="entry name" value="RNA POLYMERASE ECF-TYPE SIGMA FACTO"/>
    <property type="match status" value="1"/>
</dbReference>
<dbReference type="SUPFAM" id="SSF88659">
    <property type="entry name" value="Sigma3 and sigma4 domains of RNA polymerase sigma factors"/>
    <property type="match status" value="1"/>
</dbReference>
<gene>
    <name evidence="8" type="ORF">KS407_15435</name>
</gene>
<comment type="caution">
    <text evidence="8">The sequence shown here is derived from an EMBL/GenBank/DDBJ whole genome shotgun (WGS) entry which is preliminary data.</text>
</comment>
<dbReference type="PANTHER" id="PTHR43133:SF52">
    <property type="entry name" value="ECF RNA POLYMERASE SIGMA FACTOR SIGL"/>
    <property type="match status" value="1"/>
</dbReference>
<dbReference type="SUPFAM" id="SSF88946">
    <property type="entry name" value="Sigma2 domain of RNA polymerase sigma factors"/>
    <property type="match status" value="1"/>
</dbReference>
<dbReference type="InterPro" id="IPR013249">
    <property type="entry name" value="RNA_pol_sigma70_r4_t2"/>
</dbReference>
<comment type="similarity">
    <text evidence="1">Belongs to the sigma-70 factor family. ECF subfamily.</text>
</comment>
<dbReference type="Proteomes" id="UP000790580">
    <property type="component" value="Unassembled WGS sequence"/>
</dbReference>
<evidence type="ECO:0000259" key="6">
    <source>
        <dbReference type="Pfam" id="PF04542"/>
    </source>
</evidence>
<feature type="domain" description="RNA polymerase sigma factor 70 region 4 type 2" evidence="7">
    <location>
        <begin position="111"/>
        <end position="157"/>
    </location>
</feature>
<keyword evidence="3" id="KW-0731">Sigma factor</keyword>
<dbReference type="InterPro" id="IPR014296">
    <property type="entry name" value="RNA_pol_sigma-M_bacilli"/>
</dbReference>
<sequence>MEIDDMYQLYVNDLYRYLYSLSKDHYVAEDLVHETFYRAFLHMDEAHVNIKAWLFKVAYHAFIDFIRKNKRMIISDQVTDGQIHEKAEPIENSPESQLLEKESFQLLLNDIHSLRENQKNALLLCDFHKLTNQEAAEVLDININTLKSHLLRGREKMVEKIRKRREKDERER</sequence>
<accession>A0ABS6JWD4</accession>
<dbReference type="InterPro" id="IPR013324">
    <property type="entry name" value="RNA_pol_sigma_r3/r4-like"/>
</dbReference>
<protein>
    <submittedName>
        <fullName evidence="8">Sigma-70 family RNA polymerase sigma factor</fullName>
    </submittedName>
</protein>
<keyword evidence="4" id="KW-0238">DNA-binding</keyword>
<dbReference type="NCBIfam" id="TIGR02950">
    <property type="entry name" value="SigM_subfam"/>
    <property type="match status" value="1"/>
</dbReference>
<dbReference type="InterPro" id="IPR014284">
    <property type="entry name" value="RNA_pol_sigma-70_dom"/>
</dbReference>
<evidence type="ECO:0000256" key="5">
    <source>
        <dbReference type="ARBA" id="ARBA00023163"/>
    </source>
</evidence>